<evidence type="ECO:0000256" key="1">
    <source>
        <dbReference type="SAM" id="MobiDB-lite"/>
    </source>
</evidence>
<dbReference type="InterPro" id="IPR036028">
    <property type="entry name" value="SH3-like_dom_sf"/>
</dbReference>
<name>A0A146M3A5_LYGHE</name>
<dbReference type="Gene3D" id="2.30.30.40">
    <property type="entry name" value="SH3 Domains"/>
    <property type="match status" value="1"/>
</dbReference>
<feature type="compositionally biased region" description="Polar residues" evidence="1">
    <location>
        <begin position="208"/>
        <end position="218"/>
    </location>
</feature>
<feature type="signal peptide" evidence="2">
    <location>
        <begin position="1"/>
        <end position="24"/>
    </location>
</feature>
<feature type="compositionally biased region" description="Polar residues" evidence="1">
    <location>
        <begin position="157"/>
        <end position="168"/>
    </location>
</feature>
<evidence type="ECO:0000256" key="2">
    <source>
        <dbReference type="SAM" id="SignalP"/>
    </source>
</evidence>
<feature type="chain" id="PRO_5007527585" evidence="2">
    <location>
        <begin position="25"/>
        <end position="340"/>
    </location>
</feature>
<feature type="compositionally biased region" description="Basic and acidic residues" evidence="1">
    <location>
        <begin position="195"/>
        <end position="207"/>
    </location>
</feature>
<feature type="compositionally biased region" description="Polar residues" evidence="1">
    <location>
        <begin position="265"/>
        <end position="297"/>
    </location>
</feature>
<sequence length="340" mass="36603">MFLSSSSRIRFLIYVLCSLNVISAEILQDANEWLCADEKCSVPISLSSAKKKYIPDDPKKISVKVGDKVEILRKPVDPTGNYYYVKSVVNKRKGLLSKDFIRETQVFYPTRNLVKVNLSKKTANNKNLDISPSAPTNVYEGTTILESYEDAQYPYAPTQTQEPTNDAGSPSVVQSTTPPSIIGDDSPSSVNSSDLDGRNSSDGDQKSEVSGSDLSTPSDVPVPESTPVDQKSDLDGNVISSTPASSIINAASQSHDIPKDADVVSATTEIPVSSAQIDTSQTPKSMDSVEESSNSKVGNKPEEDGEDVLSEGVKEGEAVLENVAASWRSFLPFGNDPKEP</sequence>
<dbReference type="EMBL" id="GDHC01004361">
    <property type="protein sequence ID" value="JAQ14268.1"/>
    <property type="molecule type" value="Transcribed_RNA"/>
</dbReference>
<protein>
    <submittedName>
        <fullName evidence="3">Uncharacterized protein</fullName>
    </submittedName>
</protein>
<organism evidence="3">
    <name type="scientific">Lygus hesperus</name>
    <name type="common">Western plant bug</name>
    <dbReference type="NCBI Taxonomy" id="30085"/>
    <lineage>
        <taxon>Eukaryota</taxon>
        <taxon>Metazoa</taxon>
        <taxon>Ecdysozoa</taxon>
        <taxon>Arthropoda</taxon>
        <taxon>Hexapoda</taxon>
        <taxon>Insecta</taxon>
        <taxon>Pterygota</taxon>
        <taxon>Neoptera</taxon>
        <taxon>Paraneoptera</taxon>
        <taxon>Hemiptera</taxon>
        <taxon>Heteroptera</taxon>
        <taxon>Panheteroptera</taxon>
        <taxon>Cimicomorpha</taxon>
        <taxon>Miridae</taxon>
        <taxon>Mirini</taxon>
        <taxon>Lygus</taxon>
    </lineage>
</organism>
<evidence type="ECO:0000313" key="3">
    <source>
        <dbReference type="EMBL" id="JAQ14268.1"/>
    </source>
</evidence>
<dbReference type="SUPFAM" id="SSF50044">
    <property type="entry name" value="SH3-domain"/>
    <property type="match status" value="1"/>
</dbReference>
<dbReference type="AlphaFoldDB" id="A0A146M3A5"/>
<feature type="compositionally biased region" description="Low complexity" evidence="1">
    <location>
        <begin position="169"/>
        <end position="189"/>
    </location>
</feature>
<accession>A0A146M3A5</accession>
<gene>
    <name evidence="3" type="ORF">g.85375</name>
</gene>
<reference evidence="3" key="1">
    <citation type="journal article" date="2016" name="Gigascience">
        <title>De novo construction of an expanded transcriptome assembly for the western tarnished plant bug, Lygus hesperus.</title>
        <authorList>
            <person name="Tassone E.E."/>
            <person name="Geib S.M."/>
            <person name="Hall B."/>
            <person name="Fabrick J.A."/>
            <person name="Brent C.S."/>
            <person name="Hull J.J."/>
        </authorList>
    </citation>
    <scope>NUCLEOTIDE SEQUENCE</scope>
</reference>
<feature type="compositionally biased region" description="Polar residues" evidence="1">
    <location>
        <begin position="238"/>
        <end position="255"/>
    </location>
</feature>
<keyword evidence="2" id="KW-0732">Signal</keyword>
<proteinExistence type="predicted"/>
<feature type="non-terminal residue" evidence="3">
    <location>
        <position position="340"/>
    </location>
</feature>
<feature type="region of interest" description="Disordered" evidence="1">
    <location>
        <begin position="156"/>
        <end position="310"/>
    </location>
</feature>